<dbReference type="GO" id="GO:0005685">
    <property type="term" value="C:U1 snRNP"/>
    <property type="evidence" value="ECO:0007669"/>
    <property type="project" value="InterPro"/>
</dbReference>
<dbReference type="AlphaFoldDB" id="A0A1Y2HTC9"/>
<protein>
    <recommendedName>
        <fullName evidence="6">LUC7-domain-containing protein</fullName>
    </recommendedName>
</protein>
<dbReference type="Proteomes" id="UP000193411">
    <property type="component" value="Unassembled WGS sequence"/>
</dbReference>
<comment type="caution">
    <text evidence="4">The sequence shown here is derived from an EMBL/GenBank/DDBJ whole genome shotgun (WGS) entry which is preliminary data.</text>
</comment>
<name>A0A1Y2HTC9_9FUNG</name>
<feature type="compositionally biased region" description="Gly residues" evidence="3">
    <location>
        <begin position="441"/>
        <end position="450"/>
    </location>
</feature>
<feature type="region of interest" description="Disordered" evidence="3">
    <location>
        <begin position="552"/>
        <end position="582"/>
    </location>
</feature>
<feature type="coiled-coil region" evidence="2">
    <location>
        <begin position="114"/>
        <end position="181"/>
    </location>
</feature>
<evidence type="ECO:0000313" key="4">
    <source>
        <dbReference type="EMBL" id="ORZ37857.1"/>
    </source>
</evidence>
<dbReference type="STRING" id="765915.A0A1Y2HTC9"/>
<feature type="region of interest" description="Disordered" evidence="3">
    <location>
        <begin position="235"/>
        <end position="520"/>
    </location>
</feature>
<dbReference type="GO" id="GO:0003729">
    <property type="term" value="F:mRNA binding"/>
    <property type="evidence" value="ECO:0007669"/>
    <property type="project" value="InterPro"/>
</dbReference>
<proteinExistence type="inferred from homology"/>
<feature type="compositionally biased region" description="Basic residues" evidence="3">
    <location>
        <begin position="341"/>
        <end position="354"/>
    </location>
</feature>
<dbReference type="GO" id="GO:0006376">
    <property type="term" value="P:mRNA splice site recognition"/>
    <property type="evidence" value="ECO:0007669"/>
    <property type="project" value="InterPro"/>
</dbReference>
<evidence type="ECO:0000256" key="1">
    <source>
        <dbReference type="ARBA" id="ARBA00005655"/>
    </source>
</evidence>
<evidence type="ECO:0000256" key="2">
    <source>
        <dbReference type="SAM" id="Coils"/>
    </source>
</evidence>
<evidence type="ECO:0000313" key="5">
    <source>
        <dbReference type="Proteomes" id="UP000193411"/>
    </source>
</evidence>
<dbReference type="InterPro" id="IPR004882">
    <property type="entry name" value="Luc7-rel"/>
</dbReference>
<keyword evidence="2" id="KW-0175">Coiled coil</keyword>
<dbReference type="PANTHER" id="PTHR12375">
    <property type="entry name" value="RNA-BINDING PROTEIN LUC7-RELATED"/>
    <property type="match status" value="1"/>
</dbReference>
<feature type="compositionally biased region" description="Basic and acidic residues" evidence="3">
    <location>
        <begin position="299"/>
        <end position="339"/>
    </location>
</feature>
<evidence type="ECO:0008006" key="6">
    <source>
        <dbReference type="Google" id="ProtNLM"/>
    </source>
</evidence>
<sequence>MADWMRDMISKMMSEQGLDQGTLTEVQFDDPKVCRGFLEDVCLAELFVNTKLDQGECKNMHSIKLKDEYQAAHTDKGHGHPGVNRVMNDLERELAALVSDCDRRIRIANDRVAATQASRNLINLRQAIAEMEQKLTDLDKESDQLASDGKVEEMMAVVTQIEDIKKEKSEKEAELKNMIGHDSTAEQGMCVCDICGALLASEDATDRRVADHFTGKMHIGYDKVRTALRSLRDRLRQRPGAPLSRASSTSITTPATSHAPHPATGPRSTSSHSGSVHRDRSSGPMGAARSAPRSRSRSRSRDRGPRREWADRDRDRDRDREYRRDYRDRDRDRDREYYRSSRYRSRSRDRRDRHRDRDGGSRDGYSSSSSSRRNERGSSASLPNAAPAVATGEVDGAVAAPSTGDAMDITPTTTAEASAAPRSRSRDPRSSSDAYYPDYPRGGGGGGGPSNGDHYYSGSNSSRRRSRSPRDRGGDSYYGSGGSYRDRDHHHQYSVRDRERDRDSRDYRRGEREGSSGRGAVSAEYINMTRPMNDLVAAHAVERNLLSAVVSGTAPAGRRASTSGGVMSPGARGEGDKEEGEL</sequence>
<dbReference type="Pfam" id="PF03194">
    <property type="entry name" value="LUC7"/>
    <property type="match status" value="1"/>
</dbReference>
<feature type="compositionally biased region" description="Low complexity" evidence="3">
    <location>
        <begin position="244"/>
        <end position="259"/>
    </location>
</feature>
<evidence type="ECO:0000256" key="3">
    <source>
        <dbReference type="SAM" id="MobiDB-lite"/>
    </source>
</evidence>
<reference evidence="4 5" key="1">
    <citation type="submission" date="2016-07" db="EMBL/GenBank/DDBJ databases">
        <title>Pervasive Adenine N6-methylation of Active Genes in Fungi.</title>
        <authorList>
            <consortium name="DOE Joint Genome Institute"/>
            <person name="Mondo S.J."/>
            <person name="Dannebaum R.O."/>
            <person name="Kuo R.C."/>
            <person name="Labutti K."/>
            <person name="Haridas S."/>
            <person name="Kuo A."/>
            <person name="Salamov A."/>
            <person name="Ahrendt S.R."/>
            <person name="Lipzen A."/>
            <person name="Sullivan W."/>
            <person name="Andreopoulos W.B."/>
            <person name="Clum A."/>
            <person name="Lindquist E."/>
            <person name="Daum C."/>
            <person name="Ramamoorthy G.K."/>
            <person name="Gryganskyi A."/>
            <person name="Culley D."/>
            <person name="Magnuson J.K."/>
            <person name="James T.Y."/>
            <person name="O'Malley M.A."/>
            <person name="Stajich J.E."/>
            <person name="Spatafora J.W."/>
            <person name="Visel A."/>
            <person name="Grigoriev I.V."/>
        </authorList>
    </citation>
    <scope>NUCLEOTIDE SEQUENCE [LARGE SCALE GENOMIC DNA]</scope>
    <source>
        <strain evidence="4 5">PL171</strain>
    </source>
</reference>
<comment type="similarity">
    <text evidence="1">Belongs to the Luc7 family.</text>
</comment>
<organism evidence="4 5">
    <name type="scientific">Catenaria anguillulae PL171</name>
    <dbReference type="NCBI Taxonomy" id="765915"/>
    <lineage>
        <taxon>Eukaryota</taxon>
        <taxon>Fungi</taxon>
        <taxon>Fungi incertae sedis</taxon>
        <taxon>Blastocladiomycota</taxon>
        <taxon>Blastocladiomycetes</taxon>
        <taxon>Blastocladiales</taxon>
        <taxon>Catenariaceae</taxon>
        <taxon>Catenaria</taxon>
    </lineage>
</organism>
<keyword evidence="5" id="KW-1185">Reference proteome</keyword>
<dbReference type="OrthoDB" id="153872at2759"/>
<gene>
    <name evidence="4" type="ORF">BCR44DRAFT_1026894</name>
</gene>
<dbReference type="EMBL" id="MCFL01000011">
    <property type="protein sequence ID" value="ORZ37857.1"/>
    <property type="molecule type" value="Genomic_DNA"/>
</dbReference>
<accession>A0A1Y2HTC9</accession>
<feature type="compositionally biased region" description="Basic and acidic residues" evidence="3">
    <location>
        <begin position="484"/>
        <end position="515"/>
    </location>
</feature>